<keyword evidence="5" id="KW-1185">Reference proteome</keyword>
<dbReference type="PROSITE" id="PS50006">
    <property type="entry name" value="FHA_DOMAIN"/>
    <property type="match status" value="1"/>
</dbReference>
<dbReference type="InterPro" id="IPR016032">
    <property type="entry name" value="Sig_transdc_resp-reg_C-effctor"/>
</dbReference>
<evidence type="ECO:0000313" key="4">
    <source>
        <dbReference type="EMBL" id="MDA0183243.1"/>
    </source>
</evidence>
<keyword evidence="2" id="KW-0694">RNA-binding</keyword>
<organism evidence="4 5">
    <name type="scientific">Solirubrobacter phytolaccae</name>
    <dbReference type="NCBI Taxonomy" id="1404360"/>
    <lineage>
        <taxon>Bacteria</taxon>
        <taxon>Bacillati</taxon>
        <taxon>Actinomycetota</taxon>
        <taxon>Thermoleophilia</taxon>
        <taxon>Solirubrobacterales</taxon>
        <taxon>Solirubrobacteraceae</taxon>
        <taxon>Solirubrobacter</taxon>
    </lineage>
</organism>
<name>A0A9X3SA40_9ACTN</name>
<protein>
    <submittedName>
        <fullName evidence="4">FHA domain-containing protein</fullName>
    </submittedName>
</protein>
<evidence type="ECO:0000259" key="3">
    <source>
        <dbReference type="PROSITE" id="PS50006"/>
    </source>
</evidence>
<reference evidence="4" key="1">
    <citation type="submission" date="2022-10" db="EMBL/GenBank/DDBJ databases">
        <title>The WGS of Solirubrobacter phytolaccae KCTC 29190.</title>
        <authorList>
            <person name="Jiang Z."/>
        </authorList>
    </citation>
    <scope>NUCLEOTIDE SEQUENCE</scope>
    <source>
        <strain evidence="4">KCTC 29190</strain>
    </source>
</reference>
<accession>A0A9X3SA40</accession>
<comment type="caution">
    <text evidence="4">The sequence shown here is derived from an EMBL/GenBank/DDBJ whole genome shotgun (WGS) entry which is preliminary data.</text>
</comment>
<dbReference type="EMBL" id="JAPDDP010000049">
    <property type="protein sequence ID" value="MDA0183243.1"/>
    <property type="molecule type" value="Genomic_DNA"/>
</dbReference>
<feature type="domain" description="FHA" evidence="3">
    <location>
        <begin position="39"/>
        <end position="90"/>
    </location>
</feature>
<dbReference type="InterPro" id="IPR000792">
    <property type="entry name" value="Tscrpt_reg_LuxR_C"/>
</dbReference>
<dbReference type="GO" id="GO:0003677">
    <property type="term" value="F:DNA binding"/>
    <property type="evidence" value="ECO:0007669"/>
    <property type="project" value="InterPro"/>
</dbReference>
<dbReference type="Pfam" id="PF00498">
    <property type="entry name" value="FHA"/>
    <property type="match status" value="1"/>
</dbReference>
<evidence type="ECO:0000256" key="2">
    <source>
        <dbReference type="PROSITE-ProRule" id="PRU00182"/>
    </source>
</evidence>
<proteinExistence type="predicted"/>
<dbReference type="GO" id="GO:0003723">
    <property type="term" value="F:RNA binding"/>
    <property type="evidence" value="ECO:0007669"/>
    <property type="project" value="UniProtKB-KW"/>
</dbReference>
<dbReference type="SMART" id="SM00421">
    <property type="entry name" value="HTH_LUXR"/>
    <property type="match status" value="1"/>
</dbReference>
<dbReference type="CDD" id="cd00060">
    <property type="entry name" value="FHA"/>
    <property type="match status" value="1"/>
</dbReference>
<dbReference type="SUPFAM" id="SSF49879">
    <property type="entry name" value="SMAD/FHA domain"/>
    <property type="match status" value="1"/>
</dbReference>
<sequence length="212" mass="23383">MSTPQEVKARLEAERAGAPFLLYRDATGTEHVHTLDGATTIGRRPERDVALAWDGEVSRLHAQLEPIGPDWTVVDDGLSRNGTFVNGERVNGRRRLRDGDRVVVGDTPIVFRAPRDVADSTAAITVERTVALTETQRRILIALCRPLQASAYATPATNKDIAAEVHLSVDAVKAHLRAIFERFGLDDLPQNQKRARLAAVALVNNVIRKHEF</sequence>
<evidence type="ECO:0000313" key="5">
    <source>
        <dbReference type="Proteomes" id="UP001147653"/>
    </source>
</evidence>
<gene>
    <name evidence="4" type="ORF">OJ997_23230</name>
</gene>
<dbReference type="Proteomes" id="UP001147653">
    <property type="component" value="Unassembled WGS sequence"/>
</dbReference>
<dbReference type="AlphaFoldDB" id="A0A9X3SA40"/>
<dbReference type="SMART" id="SM00240">
    <property type="entry name" value="FHA"/>
    <property type="match status" value="1"/>
</dbReference>
<dbReference type="InterPro" id="IPR000253">
    <property type="entry name" value="FHA_dom"/>
</dbReference>
<keyword evidence="1" id="KW-0597">Phosphoprotein</keyword>
<dbReference type="SUPFAM" id="SSF46894">
    <property type="entry name" value="C-terminal effector domain of the bipartite response regulators"/>
    <property type="match status" value="1"/>
</dbReference>
<evidence type="ECO:0000256" key="1">
    <source>
        <dbReference type="ARBA" id="ARBA00022553"/>
    </source>
</evidence>
<dbReference type="PROSITE" id="PS50889">
    <property type="entry name" value="S4"/>
    <property type="match status" value="1"/>
</dbReference>
<dbReference type="Gene3D" id="2.60.200.20">
    <property type="match status" value="1"/>
</dbReference>
<dbReference type="InterPro" id="IPR008984">
    <property type="entry name" value="SMAD_FHA_dom_sf"/>
</dbReference>
<dbReference type="GO" id="GO:0006355">
    <property type="term" value="P:regulation of DNA-templated transcription"/>
    <property type="evidence" value="ECO:0007669"/>
    <property type="project" value="InterPro"/>
</dbReference>
<dbReference type="Gene3D" id="1.10.10.10">
    <property type="entry name" value="Winged helix-like DNA-binding domain superfamily/Winged helix DNA-binding domain"/>
    <property type="match status" value="1"/>
</dbReference>
<dbReference type="InterPro" id="IPR036388">
    <property type="entry name" value="WH-like_DNA-bd_sf"/>
</dbReference>
<dbReference type="RefSeq" id="WP_270027637.1">
    <property type="nucleotide sequence ID" value="NZ_JAPDDP010000049.1"/>
</dbReference>